<gene>
    <name evidence="2" type="ORF">JPM2_1860</name>
</gene>
<dbReference type="Proteomes" id="UP000464317">
    <property type="component" value="Chromosome"/>
</dbReference>
<dbReference type="NCBIfam" id="NF045835">
    <property type="entry name" value="P60_lipo"/>
    <property type="match status" value="1"/>
</dbReference>
<evidence type="ECO:0008006" key="4">
    <source>
        <dbReference type="Google" id="ProtNLM"/>
    </source>
</evidence>
<dbReference type="KEGG" id="mfel:JPM2_1860"/>
<evidence type="ECO:0000313" key="3">
    <source>
        <dbReference type="Proteomes" id="UP000464317"/>
    </source>
</evidence>
<reference evidence="2 3" key="1">
    <citation type="submission" date="2020-01" db="EMBL/GenBank/DDBJ databases">
        <title>Complete genome sequence of Mycoplasma felis strain Myco-2.</title>
        <authorList>
            <person name="Kinoshita Y."/>
            <person name="Niwa H."/>
            <person name="Uchida-Fujii E."/>
            <person name="Nukada T."/>
        </authorList>
    </citation>
    <scope>NUCLEOTIDE SEQUENCE [LARGE SCALE GENOMIC DNA]</scope>
    <source>
        <strain evidence="2 3">Myco-2</strain>
    </source>
</reference>
<dbReference type="RefSeq" id="WP_161553003.1">
    <property type="nucleotide sequence ID" value="NZ_AP022325.1"/>
</dbReference>
<name>A0A809SI71_9BACT</name>
<evidence type="ECO:0000313" key="2">
    <source>
        <dbReference type="EMBL" id="BBU47493.1"/>
    </source>
</evidence>
<dbReference type="EMBL" id="AP022325">
    <property type="protein sequence ID" value="BBU47493.1"/>
    <property type="molecule type" value="Genomic_DNA"/>
</dbReference>
<feature type="chain" id="PRO_5032664573" description="P60-like lipoprotein" evidence="1">
    <location>
        <begin position="22"/>
        <end position="413"/>
    </location>
</feature>
<accession>A0A809SI71</accession>
<keyword evidence="1" id="KW-0732">Signal</keyword>
<protein>
    <recommendedName>
        <fullName evidence="4">P60-like lipoprotein</fullName>
    </recommendedName>
</protein>
<keyword evidence="3" id="KW-1185">Reference proteome</keyword>
<dbReference type="AlphaFoldDB" id="A0A809SI71"/>
<dbReference type="InterPro" id="IPR054783">
    <property type="entry name" value="P60-like"/>
</dbReference>
<dbReference type="PROSITE" id="PS51257">
    <property type="entry name" value="PROKAR_LIPOPROTEIN"/>
    <property type="match status" value="1"/>
</dbReference>
<proteinExistence type="predicted"/>
<feature type="signal peptide" evidence="1">
    <location>
        <begin position="1"/>
        <end position="21"/>
    </location>
</feature>
<organism evidence="2 3">
    <name type="scientific">Mycoplasmopsis felis</name>
    <dbReference type="NCBI Taxonomy" id="33923"/>
    <lineage>
        <taxon>Bacteria</taxon>
        <taxon>Bacillati</taxon>
        <taxon>Mycoplasmatota</taxon>
        <taxon>Mycoplasmoidales</taxon>
        <taxon>Metamycoplasmataceae</taxon>
        <taxon>Mycoplasmopsis</taxon>
    </lineage>
</organism>
<evidence type="ECO:0000256" key="1">
    <source>
        <dbReference type="SAM" id="SignalP"/>
    </source>
</evidence>
<sequence>MKKIFKFIFTSFPLVTASSMAISCGRNVDTPEKIEQEQLFSSSNSKEKIETLWLETTLKKINNIELNTDLLENSDFVQKAFQAYSTYVDFKNQSDSLYMSKEVNKLLSDGSLSSSEINTLNTLTLKYKSIPNIEQFKILFKNELSNVKTQTLKLLLVSSYFDLSKEEEIKKVANDLYTKNKDNFDLKNYLLIDYLVDKKLVQLWEYSDKNTSDLFTSSHRIISNLNDYNNIALQTYSEDKFISQNLLLTNNSFETKMFGYQGIKNISFNLDNSINKLKQIKNASDYSGFYDYENNKLIQVNDNMNLITPIKITNNNSSIQIAYINRLLPIGKLITVDNPDKDKEGQPNQIQKTILTLENTPFMNNLIKLQVLLSLNDDTLYNKALDAFVMLGYKFVILNDTLKKSLEGVKYID</sequence>